<dbReference type="Proteomes" id="UP000799444">
    <property type="component" value="Unassembled WGS sequence"/>
</dbReference>
<dbReference type="SUPFAM" id="SSF52540">
    <property type="entry name" value="P-loop containing nucleoside triphosphate hydrolases"/>
    <property type="match status" value="1"/>
</dbReference>
<dbReference type="AlphaFoldDB" id="A0A9P4QZP4"/>
<sequence>MASAAVHPAMNFEGKKSIHPFFTKPTKNQLSETEVTSNDAHLDEVNSDPNFEQPDPDVQTDTGRRKRARKAEKEGVRLRGQAALDAFTRPVNGRTADVLALAGQPSLEEEVNDDRRKRRKTESPPAPQGDTAPIDPRHSIEDLGWQEQLEAEAGKDHSYATKSPSPPLLQPDEDQSSKDSEIASKARIIGPDSESISKGPPKAATPKKRVLKVTKNGKLLSSPTIAAPESATSNSPRRKRERKQTKIRPSPTVTVIKYGTDATTRRILGQKIQDILEGRKQDVALPIAPAKVPPKPLGPSKPTHPFFMGKAAAKNVDESPIPCAPRISRPSAITPGKLRAESRSHNSPASIPVFGPIAGDNRAAKHAGLKEAPWPSKNNVHVRNIEHQDPEFEWESRLNTNDPMTKARKLKATVTFVPQHEDLIAKCSQQVRSAIQMNETEHSLKNLENVRLPTRLLTTGFDMQERIRHQVTAALPRDDDLKDQPSRTHPALISLFKDIEHTLTPFDLGVCESKSWVQKYAPTSVSHVLQSGRQTVVLRDWLENLTVSSVNSRQDRAKITVGADARKPAKKKRKKAEDCFIVSDDDQEEDEEMVEMSGSEDYGRPEWGFSQPKSLKRPRMVRNQNVIILSGPHGCGKSATVYAVAKELGFDVFEINSGSRRSGKDIQDKVGDMTENHLVNQKHEKSAVPQDQALGEEADNERISKAFQDDLASGRQGTMASFFSSKPKSGKNSKPQPKTIPTPKPKATASAAQSTLLASAPKSQKQSLVLFEEADVLFDEDQQFWSHVHKLASLSKRPIIITCTNESLIPMHELPLAAVLRLGPPPTDLAVDYLLLLAAREGHLLQRRAVKDLFRRSENDLRASITELNFWCQMSIGDRKGGLEWIYQRYPPGKDVDEHGRNLRVASENTYQSSMGCVSHDVAVSAKSTGFDEDEEISRQMWTSWSLNPDRWTEAHNEATLSDGTNSSRPSSTLAILEQLDCMSDSASAADIYCRIGLPSYNDHALEPTDPTLPPMSSRERLNYTEAAPVLQTDHVSDFSDLDTKLHIQTHLQIQRAFNLEGTAVARGKTVVDEDGLVKAVLKRKRDVRTKKSLTWPDFSEAFDILASPPATTFAVSTAYQLAPSSFDRTFRIVVEDLAPYVRSIVAHELRLDAQRLRLGNLLSEGGTGKRGRTTRASRVALEGGRRETKRRENWFDKDLNRTLAMGTAGDSWAGLGAVGHENESVSASMTGESLVSTQEDMME</sequence>
<keyword evidence="3" id="KW-0378">Hydrolase</keyword>
<feature type="region of interest" description="Disordered" evidence="1">
    <location>
        <begin position="1"/>
        <end position="247"/>
    </location>
</feature>
<evidence type="ECO:0000259" key="2">
    <source>
        <dbReference type="SMART" id="SM00382"/>
    </source>
</evidence>
<dbReference type="InterPro" id="IPR003593">
    <property type="entry name" value="AAA+_ATPase"/>
</dbReference>
<organism evidence="3 4">
    <name type="scientific">Polyplosphaeria fusca</name>
    <dbReference type="NCBI Taxonomy" id="682080"/>
    <lineage>
        <taxon>Eukaryota</taxon>
        <taxon>Fungi</taxon>
        <taxon>Dikarya</taxon>
        <taxon>Ascomycota</taxon>
        <taxon>Pezizomycotina</taxon>
        <taxon>Dothideomycetes</taxon>
        <taxon>Pleosporomycetidae</taxon>
        <taxon>Pleosporales</taxon>
        <taxon>Tetraplosphaeriaceae</taxon>
        <taxon>Polyplosphaeria</taxon>
    </lineage>
</organism>
<evidence type="ECO:0000256" key="1">
    <source>
        <dbReference type="SAM" id="MobiDB-lite"/>
    </source>
</evidence>
<evidence type="ECO:0000313" key="4">
    <source>
        <dbReference type="Proteomes" id="UP000799444"/>
    </source>
</evidence>
<dbReference type="GO" id="GO:0003677">
    <property type="term" value="F:DNA binding"/>
    <property type="evidence" value="ECO:0007669"/>
    <property type="project" value="TreeGrafter"/>
</dbReference>
<dbReference type="SMART" id="SM00382">
    <property type="entry name" value="AAA"/>
    <property type="match status" value="1"/>
</dbReference>
<feature type="compositionally biased region" description="Low complexity" evidence="1">
    <location>
        <begin position="721"/>
        <end position="737"/>
    </location>
</feature>
<dbReference type="Pfam" id="PF00004">
    <property type="entry name" value="AAA"/>
    <property type="match status" value="1"/>
</dbReference>
<dbReference type="PANTHER" id="PTHR23389">
    <property type="entry name" value="CHROMOSOME TRANSMISSION FIDELITY FACTOR 18"/>
    <property type="match status" value="1"/>
</dbReference>
<feature type="compositionally biased region" description="Basic residues" evidence="1">
    <location>
        <begin position="236"/>
        <end position="246"/>
    </location>
</feature>
<feature type="compositionally biased region" description="Polar residues" evidence="1">
    <location>
        <begin position="1225"/>
        <end position="1244"/>
    </location>
</feature>
<dbReference type="InterPro" id="IPR027417">
    <property type="entry name" value="P-loop_NTPase"/>
</dbReference>
<feature type="compositionally biased region" description="Basic and acidic residues" evidence="1">
    <location>
        <begin position="175"/>
        <end position="184"/>
    </location>
</feature>
<keyword evidence="4" id="KW-1185">Reference proteome</keyword>
<name>A0A9P4QZP4_9PLEO</name>
<dbReference type="OrthoDB" id="9996895at2759"/>
<feature type="region of interest" description="Disordered" evidence="1">
    <location>
        <begin position="720"/>
        <end position="758"/>
    </location>
</feature>
<gene>
    <name evidence="3" type="ORF">EJ04DRAFT_575351</name>
</gene>
<dbReference type="GO" id="GO:0005634">
    <property type="term" value="C:nucleus"/>
    <property type="evidence" value="ECO:0007669"/>
    <property type="project" value="TreeGrafter"/>
</dbReference>
<feature type="domain" description="AAA+ ATPase" evidence="2">
    <location>
        <begin position="623"/>
        <end position="837"/>
    </location>
</feature>
<feature type="compositionally biased region" description="Polar residues" evidence="1">
    <location>
        <begin position="25"/>
        <end position="39"/>
    </location>
</feature>
<proteinExistence type="predicted"/>
<protein>
    <submittedName>
        <fullName evidence="3">P-loop containing nucleoside triphosphate hydrolase protein</fullName>
    </submittedName>
</protein>
<dbReference type="Gene3D" id="3.40.50.300">
    <property type="entry name" value="P-loop containing nucleotide triphosphate hydrolases"/>
    <property type="match status" value="1"/>
</dbReference>
<dbReference type="GO" id="GO:0016887">
    <property type="term" value="F:ATP hydrolysis activity"/>
    <property type="evidence" value="ECO:0007669"/>
    <property type="project" value="InterPro"/>
</dbReference>
<reference evidence="3" key="1">
    <citation type="journal article" date="2020" name="Stud. Mycol.">
        <title>101 Dothideomycetes genomes: a test case for predicting lifestyles and emergence of pathogens.</title>
        <authorList>
            <person name="Haridas S."/>
            <person name="Albert R."/>
            <person name="Binder M."/>
            <person name="Bloem J."/>
            <person name="Labutti K."/>
            <person name="Salamov A."/>
            <person name="Andreopoulos B."/>
            <person name="Baker S."/>
            <person name="Barry K."/>
            <person name="Bills G."/>
            <person name="Bluhm B."/>
            <person name="Cannon C."/>
            <person name="Castanera R."/>
            <person name="Culley D."/>
            <person name="Daum C."/>
            <person name="Ezra D."/>
            <person name="Gonzalez J."/>
            <person name="Henrissat B."/>
            <person name="Kuo A."/>
            <person name="Liang C."/>
            <person name="Lipzen A."/>
            <person name="Lutzoni F."/>
            <person name="Magnuson J."/>
            <person name="Mondo S."/>
            <person name="Nolan M."/>
            <person name="Ohm R."/>
            <person name="Pangilinan J."/>
            <person name="Park H.-J."/>
            <person name="Ramirez L."/>
            <person name="Alfaro M."/>
            <person name="Sun H."/>
            <person name="Tritt A."/>
            <person name="Yoshinaga Y."/>
            <person name="Zwiers L.-H."/>
            <person name="Turgeon B."/>
            <person name="Goodwin S."/>
            <person name="Spatafora J."/>
            <person name="Crous P."/>
            <person name="Grigoriev I."/>
        </authorList>
    </citation>
    <scope>NUCLEOTIDE SEQUENCE</scope>
    <source>
        <strain evidence="3">CBS 125425</strain>
    </source>
</reference>
<feature type="compositionally biased region" description="Low complexity" evidence="1">
    <location>
        <begin position="745"/>
        <end position="758"/>
    </location>
</feature>
<dbReference type="PANTHER" id="PTHR23389:SF21">
    <property type="entry name" value="ATPASE FAMILY AAA DOMAIN-CONTAINING PROTEIN 5"/>
    <property type="match status" value="1"/>
</dbReference>
<comment type="caution">
    <text evidence="3">The sequence shown here is derived from an EMBL/GenBank/DDBJ whole genome shotgun (WGS) entry which is preliminary data.</text>
</comment>
<dbReference type="EMBL" id="ML996124">
    <property type="protein sequence ID" value="KAF2736577.1"/>
    <property type="molecule type" value="Genomic_DNA"/>
</dbReference>
<feature type="compositionally biased region" description="Polar residues" evidence="1">
    <location>
        <begin position="219"/>
        <end position="235"/>
    </location>
</feature>
<accession>A0A9P4QZP4</accession>
<dbReference type="InterPro" id="IPR003959">
    <property type="entry name" value="ATPase_AAA_core"/>
</dbReference>
<feature type="region of interest" description="Disordered" evidence="1">
    <location>
        <begin position="1223"/>
        <end position="1244"/>
    </location>
</feature>
<dbReference type="PROSITE" id="PS50890">
    <property type="entry name" value="PUA"/>
    <property type="match status" value="1"/>
</dbReference>
<dbReference type="GO" id="GO:0005524">
    <property type="term" value="F:ATP binding"/>
    <property type="evidence" value="ECO:0007669"/>
    <property type="project" value="InterPro"/>
</dbReference>
<evidence type="ECO:0000313" key="3">
    <source>
        <dbReference type="EMBL" id="KAF2736577.1"/>
    </source>
</evidence>